<evidence type="ECO:0000313" key="2">
    <source>
        <dbReference type="EMBL" id="GII46875.1"/>
    </source>
</evidence>
<feature type="compositionally biased region" description="Basic and acidic residues" evidence="1">
    <location>
        <begin position="67"/>
        <end position="84"/>
    </location>
</feature>
<comment type="caution">
    <text evidence="2">The sequence shown here is derived from an EMBL/GenBank/DDBJ whole genome shotgun (WGS) entry which is preliminary data.</text>
</comment>
<dbReference type="AlphaFoldDB" id="A0A8J3UYQ3"/>
<sequence>MSVTCAVCGQVNAEGTQFCVNPSCGAYLPWDRAAAHGPSAQEPPPADPRGSSVPPHPPQPEAQPQTARHERVEQEQRSGARIELADPALTVDPGQIAETQATIHNTGNRVERFLVRVSGPAASWASVEPADLTVYPGRPGVCTVRFTPSRQAASSAGTWSFGVLADSQVTSGLQASAVGAVHLGGYRSLTLALEPGAARGGSRTTQTLLIDNQGNVPERLRLTASDTDGLLTFELPAGTTVEPGRSAVPFQVHARQEWLGKPQRVPFHVVATPEEGQPVSANGVRIVQPRLGVLPLVLAGALVAVLAGGLALNLRPSSSDSGSGPLVVAGSPTQEDASPAPGVTMRPPEPPSPSPSPPPAPSPSPSPSPSPRVKTPAPPPVNPASQLLVEYHRAGGFAGFADRITVFGDGRATVTRVTTNVDTTLTPEELTGLTENLERLQLGEPAPEPGGADHITYELIVDGERSVRYDALPQDWQDVTAILDQVIERQ</sequence>
<feature type="region of interest" description="Disordered" evidence="1">
    <location>
        <begin position="35"/>
        <end position="93"/>
    </location>
</feature>
<keyword evidence="3" id="KW-1185">Reference proteome</keyword>
<organism evidence="2 3">
    <name type="scientific">Planotetraspora silvatica</name>
    <dbReference type="NCBI Taxonomy" id="234614"/>
    <lineage>
        <taxon>Bacteria</taxon>
        <taxon>Bacillati</taxon>
        <taxon>Actinomycetota</taxon>
        <taxon>Actinomycetes</taxon>
        <taxon>Streptosporangiales</taxon>
        <taxon>Streptosporangiaceae</taxon>
        <taxon>Planotetraspora</taxon>
    </lineage>
</organism>
<dbReference type="RefSeq" id="WP_203974965.1">
    <property type="nucleotide sequence ID" value="NZ_BAAAKY010000014.1"/>
</dbReference>
<evidence type="ECO:0000256" key="1">
    <source>
        <dbReference type="SAM" id="MobiDB-lite"/>
    </source>
</evidence>
<protein>
    <submittedName>
        <fullName evidence="2">Uncharacterized protein</fullName>
    </submittedName>
</protein>
<feature type="region of interest" description="Disordered" evidence="1">
    <location>
        <begin position="316"/>
        <end position="384"/>
    </location>
</feature>
<dbReference type="Proteomes" id="UP000644610">
    <property type="component" value="Unassembled WGS sequence"/>
</dbReference>
<gene>
    <name evidence="2" type="ORF">Psi02_32990</name>
</gene>
<feature type="compositionally biased region" description="Pro residues" evidence="1">
    <location>
        <begin position="347"/>
        <end position="382"/>
    </location>
</feature>
<reference evidence="2" key="1">
    <citation type="submission" date="2021-01" db="EMBL/GenBank/DDBJ databases">
        <title>Whole genome shotgun sequence of Planotetraspora silvatica NBRC 100141.</title>
        <authorList>
            <person name="Komaki H."/>
            <person name="Tamura T."/>
        </authorList>
    </citation>
    <scope>NUCLEOTIDE SEQUENCE</scope>
    <source>
        <strain evidence="2">NBRC 100141</strain>
    </source>
</reference>
<name>A0A8J3UYQ3_9ACTN</name>
<proteinExistence type="predicted"/>
<evidence type="ECO:0000313" key="3">
    <source>
        <dbReference type="Proteomes" id="UP000644610"/>
    </source>
</evidence>
<accession>A0A8J3UYQ3</accession>
<dbReference type="EMBL" id="BOOQ01000021">
    <property type="protein sequence ID" value="GII46875.1"/>
    <property type="molecule type" value="Genomic_DNA"/>
</dbReference>